<dbReference type="InterPro" id="IPR016024">
    <property type="entry name" value="ARM-type_fold"/>
</dbReference>
<evidence type="ECO:0000259" key="2">
    <source>
        <dbReference type="Pfam" id="PF05419"/>
    </source>
</evidence>
<dbReference type="EMBL" id="CP063311">
    <property type="protein sequence ID" value="QOV23287.1"/>
    <property type="molecule type" value="Genomic_DNA"/>
</dbReference>
<keyword evidence="6" id="KW-1185">Reference proteome</keyword>
<dbReference type="PANTHER" id="PTHR34800:SF1">
    <property type="entry name" value="TETRAPYRROLE-BINDING PROTEIN, CHLOROPLASTIC"/>
    <property type="match status" value="1"/>
</dbReference>
<dbReference type="GO" id="GO:0046906">
    <property type="term" value="F:tetrapyrrole binding"/>
    <property type="evidence" value="ECO:0007669"/>
    <property type="project" value="TreeGrafter"/>
</dbReference>
<comment type="similarity">
    <text evidence="1">Belongs to the CpcE/RpcE/PecE family.</text>
</comment>
<dbReference type="RefSeq" id="WP_225880380.1">
    <property type="nucleotide sequence ID" value="NZ_CP063311.1"/>
</dbReference>
<reference evidence="4" key="2">
    <citation type="journal article" date="2021" name="Int. J. Syst. Evol. Microbiol.">
        <title>Phylogenomic analysis of Anabaenopsis elenkinii (Nostocales, Cyanobacteria).</title>
        <authorList>
            <person name="Delbaje E."/>
            <person name="Andreote A.P.D."/>
            <person name="Pellegrinetti T.A."/>
            <person name="Cruz R.B."/>
            <person name="Branco L.H.Z."/>
            <person name="Fiore M.F."/>
        </authorList>
    </citation>
    <scope>NUCLEOTIDE SEQUENCE</scope>
    <source>
        <strain evidence="4">CCIBt3563</strain>
    </source>
</reference>
<dbReference type="EMBL" id="CP063311">
    <property type="protein sequence ID" value="QOV22018.1"/>
    <property type="molecule type" value="Genomic_DNA"/>
</dbReference>
<evidence type="ECO:0000256" key="1">
    <source>
        <dbReference type="ARBA" id="ARBA00009299"/>
    </source>
</evidence>
<dbReference type="KEGG" id="aee:IM676_02850"/>
<dbReference type="EMBL" id="CP063311">
    <property type="protein sequence ID" value="QOV23282.1"/>
    <property type="molecule type" value="Genomic_DNA"/>
</dbReference>
<dbReference type="Gene3D" id="1.25.40.620">
    <property type="match status" value="1"/>
</dbReference>
<dbReference type="Pfam" id="PF05419">
    <property type="entry name" value="GUN4"/>
    <property type="match status" value="1"/>
</dbReference>
<dbReference type="SUPFAM" id="SSF140869">
    <property type="entry name" value="GUN4-like"/>
    <property type="match status" value="1"/>
</dbReference>
<accession>A0A7S6RF81</accession>
<dbReference type="InterPro" id="IPR037215">
    <property type="entry name" value="GUN4-like_sf"/>
</dbReference>
<dbReference type="KEGG" id="aee:IM676_02800"/>
<evidence type="ECO:0000313" key="4">
    <source>
        <dbReference type="EMBL" id="QOV23282.1"/>
    </source>
</evidence>
<dbReference type="SUPFAM" id="SSF48371">
    <property type="entry name" value="ARM repeat"/>
    <property type="match status" value="1"/>
</dbReference>
<dbReference type="PANTHER" id="PTHR34800">
    <property type="entry name" value="TETRAPYRROLE-BINDING PROTEIN, CHLOROPLASTIC"/>
    <property type="match status" value="1"/>
</dbReference>
<organism evidence="4 6">
    <name type="scientific">Anabaenopsis elenkinii CCIBt3563</name>
    <dbReference type="NCBI Taxonomy" id="2779889"/>
    <lineage>
        <taxon>Bacteria</taxon>
        <taxon>Bacillati</taxon>
        <taxon>Cyanobacteriota</taxon>
        <taxon>Cyanophyceae</taxon>
        <taxon>Nostocales</taxon>
        <taxon>Nodulariaceae</taxon>
        <taxon>Anabaenopsis</taxon>
    </lineage>
</organism>
<sequence length="259" mass="29525">MNNQQKPGEYDAVLGGHSPSPEFAVVLGGLEGVIFRYSDPNPQVRIAALAQALNYSQPGLDILIQALNDQSPQVQNAAYSLLQSRTEAKVKQAVSIFEDGPLKSAIGVDYKNLRDLLLQKRWRDADDETRRLMLGVANREKEGWLNHESIDNFPCEDLGMIDQLWVKYSHGRFGFSVQKRIYQSIYQSLGGKKQWDYDVWRAFGEKIGWRKGGSWLYYIDIIFDLTAVEGHLPVYECWFGEKELVWGVNFFSHVGTCQL</sequence>
<reference evidence="6" key="1">
    <citation type="submission" date="2020-10" db="EMBL/GenBank/DDBJ databases">
        <title>Genome-based taxonomic classification of the species Anabaenopsis elenkinii.</title>
        <authorList>
            <person name="Delbaje E."/>
            <person name="Andreote A.P.D."/>
            <person name="Pellegrinetti T.A."/>
            <person name="Cruz R.B."/>
            <person name="Branco L.H.Z."/>
            <person name="Fiore M.F."/>
        </authorList>
    </citation>
    <scope>NUCLEOTIDE SEQUENCE [LARGE SCALE GENOMIC DNA]</scope>
    <source>
        <strain evidence="6">CCIBt3563</strain>
    </source>
</reference>
<dbReference type="KEGG" id="aee:IM676_15125"/>
<name>A0A7S6RF81_9CYAN</name>
<dbReference type="CDD" id="cd16383">
    <property type="entry name" value="GUN4"/>
    <property type="match status" value="1"/>
</dbReference>
<evidence type="ECO:0000313" key="3">
    <source>
        <dbReference type="EMBL" id="QOV22018.1"/>
    </source>
</evidence>
<evidence type="ECO:0000313" key="5">
    <source>
        <dbReference type="EMBL" id="QOV23287.1"/>
    </source>
</evidence>
<dbReference type="Proteomes" id="UP000593846">
    <property type="component" value="Chromosome"/>
</dbReference>
<dbReference type="Gene3D" id="1.10.10.1770">
    <property type="entry name" value="Gun4-like"/>
    <property type="match status" value="1"/>
</dbReference>
<dbReference type="AlphaFoldDB" id="A0A7S6RF81"/>
<proteinExistence type="inferred from homology"/>
<gene>
    <name evidence="4" type="ORF">IM676_02800</name>
    <name evidence="5" type="ORF">IM676_02850</name>
    <name evidence="3" type="ORF">IM676_15125</name>
</gene>
<dbReference type="InterPro" id="IPR008629">
    <property type="entry name" value="GUN4-like"/>
</dbReference>
<feature type="domain" description="GUN4-like" evidence="2">
    <location>
        <begin position="104"/>
        <end position="240"/>
    </location>
</feature>
<evidence type="ECO:0000313" key="6">
    <source>
        <dbReference type="Proteomes" id="UP000593846"/>
    </source>
</evidence>
<protein>
    <submittedName>
        <fullName evidence="4">GUN4 domain-containing protein</fullName>
    </submittedName>
</protein>